<dbReference type="InterPro" id="IPR006179">
    <property type="entry name" value="5_nucleotidase/apyrase"/>
</dbReference>
<feature type="domain" description="5'-Nucleotidase C-terminal" evidence="1">
    <location>
        <begin position="3"/>
        <end position="97"/>
    </location>
</feature>
<gene>
    <name evidence="2" type="ORF">XBO1_2390004</name>
</gene>
<dbReference type="EMBL" id="CBSX010000156">
    <property type="protein sequence ID" value="CDH06656.1"/>
    <property type="molecule type" value="Genomic_DNA"/>
</dbReference>
<sequence>MDAGDVTYNAIYTVQPFSNMLVTKTLTGGQIKRLLEQQRDRSRPQILAISHSFEYAWDSSKPVGERVMVSSMKINGKPVDLKAKYRVAANEYLATGGVISLYLKREPILFTAPLI</sequence>
<dbReference type="GO" id="GO:0009166">
    <property type="term" value="P:nucleotide catabolic process"/>
    <property type="evidence" value="ECO:0007669"/>
    <property type="project" value="InterPro"/>
</dbReference>
<dbReference type="GO" id="GO:0008253">
    <property type="term" value="F:5'-nucleotidase activity"/>
    <property type="evidence" value="ECO:0007669"/>
    <property type="project" value="TreeGrafter"/>
</dbReference>
<evidence type="ECO:0000313" key="3">
    <source>
        <dbReference type="Proteomes" id="UP000028483"/>
    </source>
</evidence>
<accession>A0A077PAA8</accession>
<reference evidence="2" key="1">
    <citation type="submission" date="2013-07" db="EMBL/GenBank/DDBJ databases">
        <title>Sub-species coevolution in mutualistic symbiosis.</title>
        <authorList>
            <person name="Murfin K."/>
            <person name="Klassen J."/>
            <person name="Lee M."/>
            <person name="Forst S."/>
            <person name="Stock P."/>
            <person name="Goodrich-Blair H."/>
        </authorList>
    </citation>
    <scope>NUCLEOTIDE SEQUENCE [LARGE SCALE GENOMIC DNA]</scope>
    <source>
        <strain evidence="2">Oregonense</strain>
    </source>
</reference>
<dbReference type="PANTHER" id="PTHR11575">
    <property type="entry name" value="5'-NUCLEOTIDASE-RELATED"/>
    <property type="match status" value="1"/>
</dbReference>
<dbReference type="Proteomes" id="UP000028483">
    <property type="component" value="Unassembled WGS sequence"/>
</dbReference>
<protein>
    <submittedName>
        <fullName evidence="2">Putative 5`-nucleotidase family protein</fullName>
    </submittedName>
</protein>
<dbReference type="Gene3D" id="3.90.780.10">
    <property type="entry name" value="5'-Nucleotidase, C-terminal domain"/>
    <property type="match status" value="1"/>
</dbReference>
<dbReference type="InterPro" id="IPR008334">
    <property type="entry name" value="5'-Nucleotdase_C"/>
</dbReference>
<dbReference type="PANTHER" id="PTHR11575:SF24">
    <property type="entry name" value="5'-NUCLEOTIDASE"/>
    <property type="match status" value="1"/>
</dbReference>
<name>A0A077PAA8_XENBV</name>
<dbReference type="InterPro" id="IPR036907">
    <property type="entry name" value="5'-Nucleotdase_C_sf"/>
</dbReference>
<dbReference type="GO" id="GO:0008768">
    <property type="term" value="F:UDP-sugar diphosphatase activity"/>
    <property type="evidence" value="ECO:0007669"/>
    <property type="project" value="TreeGrafter"/>
</dbReference>
<dbReference type="GO" id="GO:0030288">
    <property type="term" value="C:outer membrane-bounded periplasmic space"/>
    <property type="evidence" value="ECO:0007669"/>
    <property type="project" value="TreeGrafter"/>
</dbReference>
<dbReference type="HOGENOM" id="CLU_2108079_0_0_6"/>
<dbReference type="PRINTS" id="PR01607">
    <property type="entry name" value="APYRASEFAMLY"/>
</dbReference>
<organism evidence="2 3">
    <name type="scientific">Xenorhabdus bovienii str. oregonense</name>
    <dbReference type="NCBI Taxonomy" id="1398202"/>
    <lineage>
        <taxon>Bacteria</taxon>
        <taxon>Pseudomonadati</taxon>
        <taxon>Pseudomonadota</taxon>
        <taxon>Gammaproteobacteria</taxon>
        <taxon>Enterobacterales</taxon>
        <taxon>Morganellaceae</taxon>
        <taxon>Xenorhabdus</taxon>
    </lineage>
</organism>
<dbReference type="RefSeq" id="WP_230578387.1">
    <property type="nucleotide sequence ID" value="NZ_CAWLUU010000209.1"/>
</dbReference>
<evidence type="ECO:0000313" key="2">
    <source>
        <dbReference type="EMBL" id="CDH06656.1"/>
    </source>
</evidence>
<proteinExistence type="predicted"/>
<dbReference type="AlphaFoldDB" id="A0A077PAA8"/>
<evidence type="ECO:0000259" key="1">
    <source>
        <dbReference type="Pfam" id="PF02872"/>
    </source>
</evidence>
<comment type="caution">
    <text evidence="2">The sequence shown here is derived from an EMBL/GenBank/DDBJ whole genome shotgun (WGS) entry which is preliminary data.</text>
</comment>
<dbReference type="Pfam" id="PF02872">
    <property type="entry name" value="5_nucleotid_C"/>
    <property type="match status" value="1"/>
</dbReference>
<dbReference type="SUPFAM" id="SSF55816">
    <property type="entry name" value="5'-nucleotidase (syn. UDP-sugar hydrolase), C-terminal domain"/>
    <property type="match status" value="1"/>
</dbReference>